<evidence type="ECO:0000259" key="6">
    <source>
        <dbReference type="PROSITE" id="PS50850"/>
    </source>
</evidence>
<feature type="transmembrane region" description="Helical" evidence="5">
    <location>
        <begin position="376"/>
        <end position="398"/>
    </location>
</feature>
<dbReference type="PROSITE" id="PS50850">
    <property type="entry name" value="MFS"/>
    <property type="match status" value="1"/>
</dbReference>
<keyword evidence="4 5" id="KW-0472">Membrane</keyword>
<dbReference type="InterPro" id="IPR036259">
    <property type="entry name" value="MFS_trans_sf"/>
</dbReference>
<dbReference type="InterPro" id="IPR011701">
    <property type="entry name" value="MFS"/>
</dbReference>
<feature type="transmembrane region" description="Helical" evidence="5">
    <location>
        <begin position="106"/>
        <end position="126"/>
    </location>
</feature>
<feature type="transmembrane region" description="Helical" evidence="5">
    <location>
        <begin position="167"/>
        <end position="189"/>
    </location>
</feature>
<evidence type="ECO:0000256" key="1">
    <source>
        <dbReference type="ARBA" id="ARBA00004651"/>
    </source>
</evidence>
<evidence type="ECO:0000313" key="8">
    <source>
        <dbReference type="Proteomes" id="UP000319769"/>
    </source>
</evidence>
<keyword evidence="2 5" id="KW-0812">Transmembrane</keyword>
<name>A0A5N0VGV7_9PSEU</name>
<dbReference type="PROSITE" id="PS00217">
    <property type="entry name" value="SUGAR_TRANSPORT_2"/>
    <property type="match status" value="1"/>
</dbReference>
<dbReference type="GO" id="GO:0005886">
    <property type="term" value="C:plasma membrane"/>
    <property type="evidence" value="ECO:0007669"/>
    <property type="project" value="UniProtKB-SubCell"/>
</dbReference>
<dbReference type="EMBL" id="VMNW02000008">
    <property type="protein sequence ID" value="KAA9164061.1"/>
    <property type="molecule type" value="Genomic_DNA"/>
</dbReference>
<feature type="transmembrane region" description="Helical" evidence="5">
    <location>
        <begin position="315"/>
        <end position="333"/>
    </location>
</feature>
<dbReference type="PROSITE" id="PS00216">
    <property type="entry name" value="SUGAR_TRANSPORT_1"/>
    <property type="match status" value="1"/>
</dbReference>
<protein>
    <submittedName>
        <fullName evidence="7">MFS transporter</fullName>
    </submittedName>
</protein>
<dbReference type="GO" id="GO:0046943">
    <property type="term" value="F:carboxylic acid transmembrane transporter activity"/>
    <property type="evidence" value="ECO:0007669"/>
    <property type="project" value="TreeGrafter"/>
</dbReference>
<gene>
    <name evidence="7" type="ORF">FPZ12_008600</name>
</gene>
<dbReference type="Pfam" id="PF07690">
    <property type="entry name" value="MFS_1"/>
    <property type="match status" value="1"/>
</dbReference>
<dbReference type="InterPro" id="IPR005829">
    <property type="entry name" value="Sugar_transporter_CS"/>
</dbReference>
<feature type="transmembrane region" description="Helical" evidence="5">
    <location>
        <begin position="339"/>
        <end position="364"/>
    </location>
</feature>
<evidence type="ECO:0000313" key="7">
    <source>
        <dbReference type="EMBL" id="KAA9164061.1"/>
    </source>
</evidence>
<dbReference type="OrthoDB" id="9787026at2"/>
<dbReference type="PANTHER" id="PTHR23508:SF10">
    <property type="entry name" value="CARBOXYLIC ACID TRANSPORTER PROTEIN HOMOLOG"/>
    <property type="match status" value="1"/>
</dbReference>
<accession>A0A5N0VGV7</accession>
<comment type="subcellular location">
    <subcellularLocation>
        <location evidence="1">Cell membrane</location>
        <topology evidence="1">Multi-pass membrane protein</topology>
    </subcellularLocation>
</comment>
<evidence type="ECO:0000256" key="4">
    <source>
        <dbReference type="ARBA" id="ARBA00023136"/>
    </source>
</evidence>
<dbReference type="SUPFAM" id="SSF103473">
    <property type="entry name" value="MFS general substrate transporter"/>
    <property type="match status" value="1"/>
</dbReference>
<evidence type="ECO:0000256" key="3">
    <source>
        <dbReference type="ARBA" id="ARBA00022989"/>
    </source>
</evidence>
<keyword evidence="8" id="KW-1185">Reference proteome</keyword>
<organism evidence="7 8">
    <name type="scientific">Amycolatopsis acidicola</name>
    <dbReference type="NCBI Taxonomy" id="2596893"/>
    <lineage>
        <taxon>Bacteria</taxon>
        <taxon>Bacillati</taxon>
        <taxon>Actinomycetota</taxon>
        <taxon>Actinomycetes</taxon>
        <taxon>Pseudonocardiales</taxon>
        <taxon>Pseudonocardiaceae</taxon>
        <taxon>Amycolatopsis</taxon>
    </lineage>
</organism>
<dbReference type="Gene3D" id="1.20.1250.20">
    <property type="entry name" value="MFS general substrate transporter like domains"/>
    <property type="match status" value="1"/>
</dbReference>
<feature type="transmembrane region" description="Helical" evidence="5">
    <location>
        <begin position="48"/>
        <end position="69"/>
    </location>
</feature>
<feature type="transmembrane region" description="Helical" evidence="5">
    <location>
        <begin position="404"/>
        <end position="423"/>
    </location>
</feature>
<feature type="transmembrane region" description="Helical" evidence="5">
    <location>
        <begin position="138"/>
        <end position="161"/>
    </location>
</feature>
<dbReference type="Proteomes" id="UP000319769">
    <property type="component" value="Unassembled WGS sequence"/>
</dbReference>
<sequence>MPGRSSAAASLAVVVTCVAITSLDGMDLSLLAAVLPDMLEIKQWGMTAIEAGLVGSLSLVGMMVGATGAGYLSDIVGRRPTGLACIACFSVFTGLCALAPNLPVFAVLRLLAGLGFGGALPTAIALTMEYVRRERRQLYNGVIQTGFPLGGVLIAVLAIFAVPAFGWRALFAFAGLVGVVLFVVAYRVLPESLVFLVSRQRTDEAARMAEKYAVDSKAESAQALRSKEKVDGLGGTAAIRSLFRPGFRAATVLFPLCSFCGLLVAYGMNTWIPQILKASGYAFGSALVFLVAFHSGAAVGMVVLSGLSDRFGPRVIIPAGFVLGAIGVSVVSFHPAQAVVLVLMVLTGFCSSSQTALSGFTGVYYPPSMRGTAIGLALGVGRLGGVLGPILVGAIVGAGMGVAWVFYAFAVVGLLAAALVVAVPRSGIAGLPAPHVLDAGEASTTR</sequence>
<dbReference type="RefSeq" id="WP_144754454.1">
    <property type="nucleotide sequence ID" value="NZ_VMNW02000008.1"/>
</dbReference>
<dbReference type="InterPro" id="IPR020846">
    <property type="entry name" value="MFS_dom"/>
</dbReference>
<feature type="transmembrane region" description="Helical" evidence="5">
    <location>
        <begin position="280"/>
        <end position="303"/>
    </location>
</feature>
<reference evidence="7" key="1">
    <citation type="submission" date="2019-09" db="EMBL/GenBank/DDBJ databases">
        <authorList>
            <person name="Teo W.F.A."/>
            <person name="Duangmal K."/>
        </authorList>
    </citation>
    <scope>NUCLEOTIDE SEQUENCE [LARGE SCALE GENOMIC DNA]</scope>
    <source>
        <strain evidence="7">K81G1</strain>
    </source>
</reference>
<dbReference type="AlphaFoldDB" id="A0A5N0VGV7"/>
<dbReference type="PANTHER" id="PTHR23508">
    <property type="entry name" value="CARBOXYLIC ACID TRANSPORTER PROTEIN HOMOLOG"/>
    <property type="match status" value="1"/>
</dbReference>
<feature type="transmembrane region" description="Helical" evidence="5">
    <location>
        <begin position="81"/>
        <end position="100"/>
    </location>
</feature>
<feature type="domain" description="Major facilitator superfamily (MFS) profile" evidence="6">
    <location>
        <begin position="13"/>
        <end position="428"/>
    </location>
</feature>
<comment type="caution">
    <text evidence="7">The sequence shown here is derived from an EMBL/GenBank/DDBJ whole genome shotgun (WGS) entry which is preliminary data.</text>
</comment>
<feature type="transmembrane region" description="Helical" evidence="5">
    <location>
        <begin position="249"/>
        <end position="268"/>
    </location>
</feature>
<evidence type="ECO:0000256" key="2">
    <source>
        <dbReference type="ARBA" id="ARBA00022692"/>
    </source>
</evidence>
<proteinExistence type="predicted"/>
<keyword evidence="3 5" id="KW-1133">Transmembrane helix</keyword>
<evidence type="ECO:0000256" key="5">
    <source>
        <dbReference type="SAM" id="Phobius"/>
    </source>
</evidence>